<dbReference type="Proteomes" id="UP000789366">
    <property type="component" value="Unassembled WGS sequence"/>
</dbReference>
<accession>A0ACA9M1G6</accession>
<gene>
    <name evidence="1" type="ORF">SPELUC_LOCUS5324</name>
</gene>
<reference evidence="1" key="1">
    <citation type="submission" date="2021-06" db="EMBL/GenBank/DDBJ databases">
        <authorList>
            <person name="Kallberg Y."/>
            <person name="Tangrot J."/>
            <person name="Rosling A."/>
        </authorList>
    </citation>
    <scope>NUCLEOTIDE SEQUENCE</scope>
    <source>
        <strain evidence="1">28 12/20/2015</strain>
    </source>
</reference>
<evidence type="ECO:0000313" key="1">
    <source>
        <dbReference type="EMBL" id="CAG8554055.1"/>
    </source>
</evidence>
<organism evidence="1 2">
    <name type="scientific">Cetraspora pellucida</name>
    <dbReference type="NCBI Taxonomy" id="1433469"/>
    <lineage>
        <taxon>Eukaryota</taxon>
        <taxon>Fungi</taxon>
        <taxon>Fungi incertae sedis</taxon>
        <taxon>Mucoromycota</taxon>
        <taxon>Glomeromycotina</taxon>
        <taxon>Glomeromycetes</taxon>
        <taxon>Diversisporales</taxon>
        <taxon>Gigasporaceae</taxon>
        <taxon>Cetraspora</taxon>
    </lineage>
</organism>
<sequence>MEIESSGESFNKDSNRVPLTEITTTTLSLDNDKSNKPKKRGGSRKRKLSTDHGSKGQCKKLKKDELKCNHIIEIDSGTGNFSDHLQNKHGITKFGSSGFIKYSMAFGLSYELPSDKGIKNKIYLAYDWMLATLHNKINNSMKHCDLTTDLWMAHSGTEYISELQDIILTIRQLRYSHTSSTIITILKLIMRNWNVFEKYLMITINNVKNIIKVIGEIEGVNRLS</sequence>
<keyword evidence="2" id="KW-1185">Reference proteome</keyword>
<dbReference type="EMBL" id="CAJVPW010005382">
    <property type="protein sequence ID" value="CAG8554055.1"/>
    <property type="molecule type" value="Genomic_DNA"/>
</dbReference>
<evidence type="ECO:0000313" key="2">
    <source>
        <dbReference type="Proteomes" id="UP000789366"/>
    </source>
</evidence>
<proteinExistence type="predicted"/>
<protein>
    <submittedName>
        <fullName evidence="1">566_t:CDS:1</fullName>
    </submittedName>
</protein>
<name>A0ACA9M1G6_9GLOM</name>
<comment type="caution">
    <text evidence="1">The sequence shown here is derived from an EMBL/GenBank/DDBJ whole genome shotgun (WGS) entry which is preliminary data.</text>
</comment>